<evidence type="ECO:0000313" key="2">
    <source>
        <dbReference type="Proteomes" id="UP001174936"/>
    </source>
</evidence>
<protein>
    <submittedName>
        <fullName evidence="1">Uncharacterized protein</fullName>
    </submittedName>
</protein>
<organism evidence="1 2">
    <name type="scientific">Cercophora newfieldiana</name>
    <dbReference type="NCBI Taxonomy" id="92897"/>
    <lineage>
        <taxon>Eukaryota</taxon>
        <taxon>Fungi</taxon>
        <taxon>Dikarya</taxon>
        <taxon>Ascomycota</taxon>
        <taxon>Pezizomycotina</taxon>
        <taxon>Sordariomycetes</taxon>
        <taxon>Sordariomycetidae</taxon>
        <taxon>Sordariales</taxon>
        <taxon>Lasiosphaeriaceae</taxon>
        <taxon>Cercophora</taxon>
    </lineage>
</organism>
<dbReference type="Proteomes" id="UP001174936">
    <property type="component" value="Unassembled WGS sequence"/>
</dbReference>
<sequence>MVAHVDPFDDDLANLAMKNSTSRFMRSEYPPVPVVVEFAVSLSFVSPKSEDEVDWALYERFQSEPAWETRNAIGHRHEPHGEFTSPPSFQPRDHTSVIRCVSSSRHVWLWDSNLCGAFHEVEGVLTGSPEASSDSLKAFGGFLEAFGGSLKAS</sequence>
<reference evidence="1" key="1">
    <citation type="submission" date="2023-06" db="EMBL/GenBank/DDBJ databases">
        <title>Genome-scale phylogeny and comparative genomics of the fungal order Sordariales.</title>
        <authorList>
            <consortium name="Lawrence Berkeley National Laboratory"/>
            <person name="Hensen N."/>
            <person name="Bonometti L."/>
            <person name="Westerberg I."/>
            <person name="Brannstrom I.O."/>
            <person name="Guillou S."/>
            <person name="Cros-Aarteil S."/>
            <person name="Calhoun S."/>
            <person name="Haridas S."/>
            <person name="Kuo A."/>
            <person name="Mondo S."/>
            <person name="Pangilinan J."/>
            <person name="Riley R."/>
            <person name="Labutti K."/>
            <person name="Andreopoulos B."/>
            <person name="Lipzen A."/>
            <person name="Chen C."/>
            <person name="Yanf M."/>
            <person name="Daum C."/>
            <person name="Ng V."/>
            <person name="Clum A."/>
            <person name="Steindorff A."/>
            <person name="Ohm R."/>
            <person name="Martin F."/>
            <person name="Silar P."/>
            <person name="Natvig D."/>
            <person name="Lalanne C."/>
            <person name="Gautier V."/>
            <person name="Ament-Velasquez S.L."/>
            <person name="Kruys A."/>
            <person name="Hutchinson M.I."/>
            <person name="Powell A.J."/>
            <person name="Barry K."/>
            <person name="Miller A.N."/>
            <person name="Grigoriev I.V."/>
            <person name="Debuchy R."/>
            <person name="Gladieux P."/>
            <person name="Thoren M.H."/>
            <person name="Johannesson H."/>
        </authorList>
    </citation>
    <scope>NUCLEOTIDE SEQUENCE</scope>
    <source>
        <strain evidence="1">SMH2532-1</strain>
    </source>
</reference>
<evidence type="ECO:0000313" key="1">
    <source>
        <dbReference type="EMBL" id="KAK0645597.1"/>
    </source>
</evidence>
<keyword evidence="2" id="KW-1185">Reference proteome</keyword>
<name>A0AA39Y656_9PEZI</name>
<dbReference type="AlphaFoldDB" id="A0AA39Y656"/>
<dbReference type="EMBL" id="JAULSV010000004">
    <property type="protein sequence ID" value="KAK0645597.1"/>
    <property type="molecule type" value="Genomic_DNA"/>
</dbReference>
<proteinExistence type="predicted"/>
<gene>
    <name evidence="1" type="ORF">B0T16DRAFT_390186</name>
</gene>
<comment type="caution">
    <text evidence="1">The sequence shown here is derived from an EMBL/GenBank/DDBJ whole genome shotgun (WGS) entry which is preliminary data.</text>
</comment>
<accession>A0AA39Y656</accession>